<evidence type="ECO:0000259" key="2">
    <source>
        <dbReference type="Pfam" id="PF13400"/>
    </source>
</evidence>
<evidence type="ECO:0000313" key="4">
    <source>
        <dbReference type="Proteomes" id="UP001183176"/>
    </source>
</evidence>
<organism evidence="3 4">
    <name type="scientific">Jatrophihabitans lederbergiae</name>
    <dbReference type="NCBI Taxonomy" id="3075547"/>
    <lineage>
        <taxon>Bacteria</taxon>
        <taxon>Bacillati</taxon>
        <taxon>Actinomycetota</taxon>
        <taxon>Actinomycetes</taxon>
        <taxon>Jatrophihabitantales</taxon>
        <taxon>Jatrophihabitantaceae</taxon>
        <taxon>Jatrophihabitans</taxon>
    </lineage>
</organism>
<evidence type="ECO:0000313" key="3">
    <source>
        <dbReference type="EMBL" id="MDT0262179.1"/>
    </source>
</evidence>
<comment type="caution">
    <text evidence="3">The sequence shown here is derived from an EMBL/GenBank/DDBJ whole genome shotgun (WGS) entry which is preliminary data.</text>
</comment>
<feature type="transmembrane region" description="Helical" evidence="1">
    <location>
        <begin position="16"/>
        <end position="41"/>
    </location>
</feature>
<gene>
    <name evidence="3" type="ORF">RM423_12325</name>
</gene>
<evidence type="ECO:0000256" key="1">
    <source>
        <dbReference type="SAM" id="Phobius"/>
    </source>
</evidence>
<dbReference type="Pfam" id="PF13400">
    <property type="entry name" value="Tad"/>
    <property type="match status" value="1"/>
</dbReference>
<dbReference type="InterPro" id="IPR028087">
    <property type="entry name" value="Tad_N"/>
</dbReference>
<keyword evidence="4" id="KW-1185">Reference proteome</keyword>
<proteinExistence type="predicted"/>
<name>A0ABU2JBY2_9ACTN</name>
<protein>
    <submittedName>
        <fullName evidence="3">Flp pilus-assembly TadE/G-like family protein</fullName>
    </submittedName>
</protein>
<feature type="domain" description="Putative Flp pilus-assembly TadG-like N-terminal" evidence="2">
    <location>
        <begin position="12"/>
        <end position="59"/>
    </location>
</feature>
<reference evidence="4" key="1">
    <citation type="submission" date="2023-07" db="EMBL/GenBank/DDBJ databases">
        <title>30 novel species of actinomycetes from the DSMZ collection.</title>
        <authorList>
            <person name="Nouioui I."/>
        </authorList>
    </citation>
    <scope>NUCLEOTIDE SEQUENCE [LARGE SCALE GENOMIC DNA]</scope>
    <source>
        <strain evidence="4">DSM 44399</strain>
    </source>
</reference>
<dbReference type="InterPro" id="IPR021202">
    <property type="entry name" value="Rv3654c-like"/>
</dbReference>
<accession>A0ABU2JBY2</accession>
<dbReference type="NCBIfam" id="TIGR03816">
    <property type="entry name" value="tadE_like_DECH"/>
    <property type="match status" value="1"/>
</dbReference>
<dbReference type="EMBL" id="JAVREH010000014">
    <property type="protein sequence ID" value="MDT0262179.1"/>
    <property type="molecule type" value="Genomic_DNA"/>
</dbReference>
<keyword evidence="1" id="KW-0472">Membrane</keyword>
<dbReference type="RefSeq" id="WP_311423328.1">
    <property type="nucleotide sequence ID" value="NZ_JAVREH010000014.1"/>
</dbReference>
<sequence length="126" mass="12709">MTGRLRVGGDRGSATVWVLGFGALVVAAAMVAVVAGSAVLARHRAERTADLGALAGAQQIGRGTEPCQAARRVAAENGAGVQSCTTTLDASGRSGSVAIVVTQVARFPMLGSRLVTARTRAARLPP</sequence>
<dbReference type="Proteomes" id="UP001183176">
    <property type="component" value="Unassembled WGS sequence"/>
</dbReference>
<keyword evidence="1" id="KW-0812">Transmembrane</keyword>
<keyword evidence="1" id="KW-1133">Transmembrane helix</keyword>